<feature type="domain" description="Chorismate mutase" evidence="3">
    <location>
        <begin position="3"/>
        <end position="93"/>
    </location>
</feature>
<comment type="caution">
    <text evidence="4">The sequence shown here is derived from an EMBL/GenBank/DDBJ whole genome shotgun (WGS) entry which is preliminary data.</text>
</comment>
<evidence type="ECO:0000259" key="3">
    <source>
        <dbReference type="PROSITE" id="PS51168"/>
    </source>
</evidence>
<dbReference type="Gene3D" id="1.20.59.10">
    <property type="entry name" value="Chorismate mutase"/>
    <property type="match status" value="1"/>
</dbReference>
<name>A0AAE3GKV1_9PSEU</name>
<dbReference type="PANTHER" id="PTHR38041:SF1">
    <property type="entry name" value="CHORISMATE MUTASE"/>
    <property type="match status" value="1"/>
</dbReference>
<dbReference type="Pfam" id="PF01817">
    <property type="entry name" value="CM_2"/>
    <property type="match status" value="1"/>
</dbReference>
<evidence type="ECO:0000256" key="2">
    <source>
        <dbReference type="SAM" id="MobiDB-lite"/>
    </source>
</evidence>
<keyword evidence="5" id="KW-1185">Reference proteome</keyword>
<accession>A0AAE3GKV1</accession>
<dbReference type="InterPro" id="IPR002701">
    <property type="entry name" value="CM_II_prokaryot"/>
</dbReference>
<proteinExistence type="predicted"/>
<dbReference type="GO" id="GO:0046417">
    <property type="term" value="P:chorismate metabolic process"/>
    <property type="evidence" value="ECO:0007669"/>
    <property type="project" value="InterPro"/>
</dbReference>
<dbReference type="SMART" id="SM00830">
    <property type="entry name" value="CM_2"/>
    <property type="match status" value="1"/>
</dbReference>
<keyword evidence="1" id="KW-0413">Isomerase</keyword>
<dbReference type="EMBL" id="JAMTCK010000018">
    <property type="protein sequence ID" value="MCP2169332.1"/>
    <property type="molecule type" value="Genomic_DNA"/>
</dbReference>
<evidence type="ECO:0000256" key="1">
    <source>
        <dbReference type="ARBA" id="ARBA00023235"/>
    </source>
</evidence>
<dbReference type="SUPFAM" id="SSF48600">
    <property type="entry name" value="Chorismate mutase II"/>
    <property type="match status" value="1"/>
</dbReference>
<dbReference type="RefSeq" id="WP_253778046.1">
    <property type="nucleotide sequence ID" value="NZ_JAMTCK010000018.1"/>
</dbReference>
<feature type="region of interest" description="Disordered" evidence="2">
    <location>
        <begin position="94"/>
        <end position="113"/>
    </location>
</feature>
<dbReference type="Proteomes" id="UP001206128">
    <property type="component" value="Unassembled WGS sequence"/>
</dbReference>
<dbReference type="InterPro" id="IPR036263">
    <property type="entry name" value="Chorismate_II_sf"/>
</dbReference>
<gene>
    <name evidence="4" type="ORF">LX83_006217</name>
</gene>
<dbReference type="GO" id="GO:0004106">
    <property type="term" value="F:chorismate mutase activity"/>
    <property type="evidence" value="ECO:0007669"/>
    <property type="project" value="InterPro"/>
</dbReference>
<dbReference type="PANTHER" id="PTHR38041">
    <property type="entry name" value="CHORISMATE MUTASE"/>
    <property type="match status" value="1"/>
</dbReference>
<reference evidence="4" key="1">
    <citation type="submission" date="2022-06" db="EMBL/GenBank/DDBJ databases">
        <title>Genomic Encyclopedia of Archaeal and Bacterial Type Strains, Phase II (KMG-II): from individual species to whole genera.</title>
        <authorList>
            <person name="Goeker M."/>
        </authorList>
    </citation>
    <scope>NUCLEOTIDE SEQUENCE</scope>
    <source>
        <strain evidence="4">DSM 43935</strain>
    </source>
</reference>
<keyword evidence="4" id="KW-0456">Lyase</keyword>
<sequence length="113" mass="12543">MHISDQQALSAFRAQIDDLDREIVALIARRAAIVARLVEVKHDDEAVRSTARVEQVIDRVRALAVAQGLDPDIVEPTYRALITALTEFQHRHLAERAARGPAQAPGGHRDHDL</sequence>
<evidence type="ECO:0000313" key="4">
    <source>
        <dbReference type="EMBL" id="MCP2169332.1"/>
    </source>
</evidence>
<dbReference type="PROSITE" id="PS51168">
    <property type="entry name" value="CHORISMATE_MUT_2"/>
    <property type="match status" value="1"/>
</dbReference>
<keyword evidence="4" id="KW-0670">Pyruvate</keyword>
<dbReference type="AlphaFoldDB" id="A0AAE3GKV1"/>
<dbReference type="GO" id="GO:0009697">
    <property type="term" value="P:salicylic acid biosynthetic process"/>
    <property type="evidence" value="ECO:0007669"/>
    <property type="project" value="TreeGrafter"/>
</dbReference>
<protein>
    <submittedName>
        <fullName evidence="4">Isochorismate pyruvate lyase</fullName>
    </submittedName>
</protein>
<dbReference type="InterPro" id="IPR051331">
    <property type="entry name" value="Chorismate_mutase-related"/>
</dbReference>
<evidence type="ECO:0000313" key="5">
    <source>
        <dbReference type="Proteomes" id="UP001206128"/>
    </source>
</evidence>
<organism evidence="4 5">
    <name type="scientific">Goodfellowiella coeruleoviolacea</name>
    <dbReference type="NCBI Taxonomy" id="334858"/>
    <lineage>
        <taxon>Bacteria</taxon>
        <taxon>Bacillati</taxon>
        <taxon>Actinomycetota</taxon>
        <taxon>Actinomycetes</taxon>
        <taxon>Pseudonocardiales</taxon>
        <taxon>Pseudonocardiaceae</taxon>
        <taxon>Goodfellowiella</taxon>
    </lineage>
</organism>
<dbReference type="GO" id="GO:0016829">
    <property type="term" value="F:lyase activity"/>
    <property type="evidence" value="ECO:0007669"/>
    <property type="project" value="UniProtKB-KW"/>
</dbReference>
<dbReference type="InterPro" id="IPR036979">
    <property type="entry name" value="CM_dom_sf"/>
</dbReference>